<dbReference type="Gene3D" id="2.102.10.10">
    <property type="entry name" value="Rieske [2Fe-2S] iron-sulphur domain"/>
    <property type="match status" value="1"/>
</dbReference>
<accession>F0BFP0</accession>
<keyword evidence="1" id="KW-0001">2Fe-2S</keyword>
<dbReference type="InterPro" id="IPR050584">
    <property type="entry name" value="Cholesterol_7-desaturase"/>
</dbReference>
<dbReference type="KEGG" id="xve:BJD12_14550"/>
<dbReference type="eggNOG" id="COG4638">
    <property type="taxonomic scope" value="Bacteria"/>
</dbReference>
<dbReference type="CDD" id="cd08878">
    <property type="entry name" value="RHO_alpha_C_DMO-like"/>
    <property type="match status" value="1"/>
</dbReference>
<dbReference type="GO" id="GO:0018489">
    <property type="term" value="F:vanillate monooxygenase activity"/>
    <property type="evidence" value="ECO:0007669"/>
    <property type="project" value="UniProtKB-EC"/>
</dbReference>
<dbReference type="Pfam" id="PF19112">
    <property type="entry name" value="VanA_C"/>
    <property type="match status" value="1"/>
</dbReference>
<evidence type="ECO:0000313" key="7">
    <source>
        <dbReference type="Proteomes" id="UP000003299"/>
    </source>
</evidence>
<dbReference type="SUPFAM" id="SSF55961">
    <property type="entry name" value="Bet v1-like"/>
    <property type="match status" value="1"/>
</dbReference>
<keyword evidence="6" id="KW-0808">Transferase</keyword>
<dbReference type="AlphaFoldDB" id="F0BFP0"/>
<dbReference type="Proteomes" id="UP000003299">
    <property type="component" value="Unassembled WGS sequence"/>
</dbReference>
<organism evidence="6 7">
    <name type="scientific">Xanthomonas vesicatoria ATCC 35937</name>
    <dbReference type="NCBI Taxonomy" id="925775"/>
    <lineage>
        <taxon>Bacteria</taxon>
        <taxon>Pseudomonadati</taxon>
        <taxon>Pseudomonadota</taxon>
        <taxon>Gammaproteobacteria</taxon>
        <taxon>Lysobacterales</taxon>
        <taxon>Lysobacteraceae</taxon>
        <taxon>Xanthomonas</taxon>
    </lineage>
</organism>
<dbReference type="InterPro" id="IPR036922">
    <property type="entry name" value="Rieske_2Fe-2S_sf"/>
</dbReference>
<reference evidence="6 7" key="1">
    <citation type="journal article" date="2011" name="BMC Genomics">
        <title>Comparative genomics reveals diversity among xanthomonads infecting tomato and pepper.</title>
        <authorList>
            <person name="Potnis N."/>
            <person name="Krasileva K."/>
            <person name="Chow V."/>
            <person name="Almeida N.F."/>
            <person name="Patil P.B."/>
            <person name="Ryan R.P."/>
            <person name="Sharlach M."/>
            <person name="Behlau F."/>
            <person name="Dow J.M."/>
            <person name="Momol M.T."/>
            <person name="White F.F."/>
            <person name="Preston J.F."/>
            <person name="Vinatzer B.A."/>
            <person name="Koebnik R."/>
            <person name="Setubal J.C."/>
            <person name="Norman D.J."/>
            <person name="Staskawicz B.J."/>
            <person name="Jones J.B."/>
        </authorList>
    </citation>
    <scope>NUCLEOTIDE SEQUENCE [LARGE SCALE GENOMIC DNA]</scope>
    <source>
        <strain evidence="6 7">ATCC 35937</strain>
    </source>
</reference>
<dbReference type="InterPro" id="IPR044043">
    <property type="entry name" value="VanA_C_cat"/>
</dbReference>
<dbReference type="PANTHER" id="PTHR21266:SF60">
    <property type="entry name" value="3-KETOSTEROID-9-ALPHA-MONOOXYGENASE, OXYGENASE COMPONENT"/>
    <property type="match status" value="1"/>
</dbReference>
<dbReference type="GO" id="GO:0008168">
    <property type="term" value="F:methyltransferase activity"/>
    <property type="evidence" value="ECO:0007669"/>
    <property type="project" value="UniProtKB-KW"/>
</dbReference>
<keyword evidence="3 6" id="KW-0560">Oxidoreductase</keyword>
<dbReference type="Pfam" id="PF00355">
    <property type="entry name" value="Rieske"/>
    <property type="match status" value="1"/>
</dbReference>
<evidence type="ECO:0000256" key="2">
    <source>
        <dbReference type="ARBA" id="ARBA00022723"/>
    </source>
</evidence>
<dbReference type="SUPFAM" id="SSF50022">
    <property type="entry name" value="ISP domain"/>
    <property type="match status" value="1"/>
</dbReference>
<dbReference type="InterPro" id="IPR017941">
    <property type="entry name" value="Rieske_2Fe-2S"/>
</dbReference>
<keyword evidence="2" id="KW-0479">Metal-binding</keyword>
<dbReference type="GO" id="GO:0046872">
    <property type="term" value="F:metal ion binding"/>
    <property type="evidence" value="ECO:0007669"/>
    <property type="project" value="UniProtKB-KW"/>
</dbReference>
<name>F0BFP0_9XANT</name>
<dbReference type="EC" id="1.14.13.82" evidence="6"/>
<dbReference type="GO" id="GO:0051537">
    <property type="term" value="F:2 iron, 2 sulfur cluster binding"/>
    <property type="evidence" value="ECO:0007669"/>
    <property type="project" value="UniProtKB-KW"/>
</dbReference>
<protein>
    <submittedName>
        <fullName evidence="6">Vanillate demethylase subunit A</fullName>
        <ecNumber evidence="6">1.14.13.82</ecNumber>
    </submittedName>
</protein>
<keyword evidence="4" id="KW-0408">Iron</keyword>
<dbReference type="PROSITE" id="PS51296">
    <property type="entry name" value="RIESKE"/>
    <property type="match status" value="1"/>
</dbReference>
<evidence type="ECO:0000256" key="5">
    <source>
        <dbReference type="ARBA" id="ARBA00023014"/>
    </source>
</evidence>
<dbReference type="Gene3D" id="3.90.380.10">
    <property type="entry name" value="Naphthalene 1,2-dioxygenase Alpha Subunit, Chain A, domain 1"/>
    <property type="match status" value="1"/>
</dbReference>
<keyword evidence="5" id="KW-0411">Iron-sulfur</keyword>
<sequence length="387" mass="43257">MRVNCLHAGAVRRFVPQVVYKTPGVTVMSESQSKPLFPLNAWYAVAWDHEIKHALTPRKVCNLEVVVYRTTAGAVVALEDACWHRLVPLSMGKLRGDDVVCGYHGLVYNTQGRCVHMPSQETINPSACVRSFPVAEKHRYVWIWPGDPAKADTALIPDLHWAHDPAWAGDGRTIYAKCDYRLVLDNLMDLTHETFVHGSSIGQDEIAEAPFDVVHGDRSVVVSRWMRNIDAPPFWASQIARHLDYHGKVDRWQIIRFEAPGTIAIDVGVAIAGTGAPEGDRSQGVNGYVLNTVTPETDTTCHYFWAFMRNYALHDQSLTTLTRAGVTGVFGEDEAILEAQQRAIDAHPDHTFYNLNVDAGGMWARRVIDRLIAHEQRAQDLSLRMVG</sequence>
<evidence type="ECO:0000313" key="6">
    <source>
        <dbReference type="EMBL" id="EGD08719.1"/>
    </source>
</evidence>
<evidence type="ECO:0000256" key="1">
    <source>
        <dbReference type="ARBA" id="ARBA00022714"/>
    </source>
</evidence>
<dbReference type="PANTHER" id="PTHR21266">
    <property type="entry name" value="IRON-SULFUR DOMAIN CONTAINING PROTEIN"/>
    <property type="match status" value="1"/>
</dbReference>
<keyword evidence="6" id="KW-0489">Methyltransferase</keyword>
<dbReference type="GO" id="GO:0032259">
    <property type="term" value="P:methylation"/>
    <property type="evidence" value="ECO:0007669"/>
    <property type="project" value="UniProtKB-KW"/>
</dbReference>
<comment type="caution">
    <text evidence="6">The sequence shown here is derived from an EMBL/GenBank/DDBJ whole genome shotgun (WGS) entry which is preliminary data.</text>
</comment>
<gene>
    <name evidence="6" type="ORF">XVE_3054</name>
</gene>
<evidence type="ECO:0000256" key="3">
    <source>
        <dbReference type="ARBA" id="ARBA00023002"/>
    </source>
</evidence>
<evidence type="ECO:0000256" key="4">
    <source>
        <dbReference type="ARBA" id="ARBA00023004"/>
    </source>
</evidence>
<proteinExistence type="predicted"/>
<dbReference type="EMBL" id="AEQV01000109">
    <property type="protein sequence ID" value="EGD08719.1"/>
    <property type="molecule type" value="Genomic_DNA"/>
</dbReference>